<gene>
    <name evidence="3" type="ORF">BGL_2c27170</name>
</gene>
<dbReference type="HOGENOM" id="CLU_140986_0_0_4"/>
<accession>A0A0B6SEX3</accession>
<feature type="transmembrane region" description="Helical" evidence="1">
    <location>
        <begin position="72"/>
        <end position="93"/>
    </location>
</feature>
<evidence type="ECO:0000256" key="2">
    <source>
        <dbReference type="SAM" id="SignalP"/>
    </source>
</evidence>
<dbReference type="KEGG" id="bpla:bpln_2g27230"/>
<keyword evidence="1" id="KW-0472">Membrane</keyword>
<dbReference type="OrthoDB" id="7865775at2"/>
<dbReference type="EMBL" id="CP002581">
    <property type="protein sequence ID" value="AJK50771.1"/>
    <property type="molecule type" value="Genomic_DNA"/>
</dbReference>
<reference evidence="4" key="1">
    <citation type="submission" date="2011-03" db="EMBL/GenBank/DDBJ databases">
        <authorList>
            <person name="Voget S."/>
            <person name="Streit W.R."/>
            <person name="Jaeger K.E."/>
            <person name="Daniel R."/>
        </authorList>
    </citation>
    <scope>NUCLEOTIDE SEQUENCE [LARGE SCALE GENOMIC DNA]</scope>
    <source>
        <strain evidence="4">PG1</strain>
    </source>
</reference>
<feature type="transmembrane region" description="Helical" evidence="1">
    <location>
        <begin position="99"/>
        <end position="120"/>
    </location>
</feature>
<feature type="signal peptide" evidence="2">
    <location>
        <begin position="1"/>
        <end position="22"/>
    </location>
</feature>
<evidence type="ECO:0000313" key="3">
    <source>
        <dbReference type="EMBL" id="AJK50771.1"/>
    </source>
</evidence>
<organism evidence="3 4">
    <name type="scientific">Burkholderia plantarii</name>
    <dbReference type="NCBI Taxonomy" id="41899"/>
    <lineage>
        <taxon>Bacteria</taxon>
        <taxon>Pseudomonadati</taxon>
        <taxon>Pseudomonadota</taxon>
        <taxon>Betaproteobacteria</taxon>
        <taxon>Burkholderiales</taxon>
        <taxon>Burkholderiaceae</taxon>
        <taxon>Burkholderia</taxon>
    </lineage>
</organism>
<keyword evidence="4" id="KW-1185">Reference proteome</keyword>
<dbReference type="Proteomes" id="UP000031838">
    <property type="component" value="Chromosome 2"/>
</dbReference>
<evidence type="ECO:0000256" key="1">
    <source>
        <dbReference type="SAM" id="Phobius"/>
    </source>
</evidence>
<feature type="chain" id="PRO_5002110437" evidence="2">
    <location>
        <begin position="23"/>
        <end position="157"/>
    </location>
</feature>
<reference evidence="3 4" key="2">
    <citation type="journal article" date="2016" name="Appl. Microbiol. Biotechnol.">
        <title>Mutations improving production and secretion of extracellular lipase by Burkholderia glumae PG1.</title>
        <authorList>
            <person name="Knapp A."/>
            <person name="Voget S."/>
            <person name="Gao R."/>
            <person name="Zaburannyi N."/>
            <person name="Krysciak D."/>
            <person name="Breuer M."/>
            <person name="Hauer B."/>
            <person name="Streit W.R."/>
            <person name="Muller R."/>
            <person name="Daniel R."/>
            <person name="Jaeger K.E."/>
        </authorList>
    </citation>
    <scope>NUCLEOTIDE SEQUENCE [LARGE SCALE GENOMIC DNA]</scope>
    <source>
        <strain evidence="3 4">PG1</strain>
    </source>
</reference>
<sequence>MSAARRSLLASLAAMCVQGAWAAYANHTAGPWIAGRSAVVQGLCSFGMTYCVTRLIEWLVPRFRSGPPVSRIARTALLAIGWMLGVQVLAHWLAGTPHIAATIAPAASLGTVYCIVYTIGRVKLDRGPIRQHPGSPTTDDAALRNAAAVTPLSDRKV</sequence>
<dbReference type="KEGG" id="bgp:BGL_2c27170"/>
<dbReference type="AlphaFoldDB" id="A0A0B6SEX3"/>
<name>A0A0B6SEX3_BURPL</name>
<evidence type="ECO:0000313" key="4">
    <source>
        <dbReference type="Proteomes" id="UP000031838"/>
    </source>
</evidence>
<keyword evidence="1" id="KW-0812">Transmembrane</keyword>
<proteinExistence type="predicted"/>
<keyword evidence="2" id="KW-0732">Signal</keyword>
<feature type="transmembrane region" description="Helical" evidence="1">
    <location>
        <begin position="38"/>
        <end position="60"/>
    </location>
</feature>
<protein>
    <submittedName>
        <fullName evidence="3">Putative membrane protein</fullName>
    </submittedName>
</protein>
<keyword evidence="1" id="KW-1133">Transmembrane helix</keyword>
<dbReference type="RefSeq" id="WP_042628987.1">
    <property type="nucleotide sequence ID" value="NZ_BSTO01000006.1"/>
</dbReference>